<gene>
    <name evidence="1" type="ORF">MSBR2_0572</name>
</gene>
<dbReference type="Proteomes" id="UP000033079">
    <property type="component" value="Chromosome"/>
</dbReference>
<dbReference type="RefSeq" id="WP_048117390.1">
    <property type="nucleotide sequence ID" value="NZ_CP009530.1"/>
</dbReference>
<protein>
    <submittedName>
        <fullName evidence="1">Uncharacterized protein</fullName>
    </submittedName>
</protein>
<accession>A0A0E3R171</accession>
<name>A0A0E3R171_METBA</name>
<dbReference type="EMBL" id="CP009530">
    <property type="protein sequence ID" value="AKB57088.1"/>
    <property type="molecule type" value="Genomic_DNA"/>
</dbReference>
<dbReference type="KEGG" id="mbar:MSBR2_0572"/>
<reference evidence="1 2" key="1">
    <citation type="submission" date="2014-07" db="EMBL/GenBank/DDBJ databases">
        <title>Methanogenic archaea and the global carbon cycle.</title>
        <authorList>
            <person name="Henriksen J.R."/>
            <person name="Luke J."/>
            <person name="Reinhart S."/>
            <person name="Benedict M.N."/>
            <person name="Youngblut N.D."/>
            <person name="Metcalf M.E."/>
            <person name="Whitaker R.J."/>
            <person name="Metcalf W.W."/>
        </authorList>
    </citation>
    <scope>NUCLEOTIDE SEQUENCE [LARGE SCALE GENOMIC DNA]</scope>
    <source>
        <strain evidence="1 2">227</strain>
    </source>
</reference>
<sequence>MRKGHKACTLTLCLLYFFFSWFTVPASAVEVNVEGDHPAEVKEKQEISCVLTISGIPSAADYLYFDTDLEKYDDKPIYNFTELNLQSNESHFELPVKDDIKKIVVQLNGQVPGVTEVQQYEKLTLVKYDSKRTGYAYYRIKPTDEKGNAIQGSDTSTFTIAVTDVDSFEKKAAQIEDPFLSMYLQDMFDRGLVTEANKLADYLIEKKTESLATEEESQQFKEKLNGFSDSVLGMKLQAFFDLGLHNESNELADYLLQEKADASNMKWKYALGFLATALLGFVIGLRLKNSEDEE</sequence>
<proteinExistence type="predicted"/>
<dbReference type="GeneID" id="24799510"/>
<evidence type="ECO:0000313" key="1">
    <source>
        <dbReference type="EMBL" id="AKB57088.1"/>
    </source>
</evidence>
<evidence type="ECO:0000313" key="2">
    <source>
        <dbReference type="Proteomes" id="UP000033079"/>
    </source>
</evidence>
<organism evidence="1 2">
    <name type="scientific">Methanosarcina barkeri 227</name>
    <dbReference type="NCBI Taxonomy" id="1434106"/>
    <lineage>
        <taxon>Archaea</taxon>
        <taxon>Methanobacteriati</taxon>
        <taxon>Methanobacteriota</taxon>
        <taxon>Stenosarchaea group</taxon>
        <taxon>Methanomicrobia</taxon>
        <taxon>Methanosarcinales</taxon>
        <taxon>Methanosarcinaceae</taxon>
        <taxon>Methanosarcina</taxon>
    </lineage>
</organism>
<dbReference type="PATRIC" id="fig|1434106.5.peg.710"/>
<dbReference type="AlphaFoldDB" id="A0A0E3R171"/>
<dbReference type="HOGENOM" id="CLU_093722_0_0_2"/>